<dbReference type="AlphaFoldDB" id="A0A8H7C8N5"/>
<evidence type="ECO:0000256" key="3">
    <source>
        <dbReference type="SAM" id="SignalP"/>
    </source>
</evidence>
<comment type="caution">
    <text evidence="4">The sequence shown here is derived from an EMBL/GenBank/DDBJ whole genome shotgun (WGS) entry which is preliminary data.</text>
</comment>
<accession>A0A8H7C8N5</accession>
<feature type="region of interest" description="Disordered" evidence="1">
    <location>
        <begin position="216"/>
        <end position="235"/>
    </location>
</feature>
<organism evidence="4 5">
    <name type="scientific">Agaricus bisporus var. burnettii</name>
    <dbReference type="NCBI Taxonomy" id="192524"/>
    <lineage>
        <taxon>Eukaryota</taxon>
        <taxon>Fungi</taxon>
        <taxon>Dikarya</taxon>
        <taxon>Basidiomycota</taxon>
        <taxon>Agaricomycotina</taxon>
        <taxon>Agaricomycetes</taxon>
        <taxon>Agaricomycetidae</taxon>
        <taxon>Agaricales</taxon>
        <taxon>Agaricineae</taxon>
        <taxon>Agaricaceae</taxon>
        <taxon>Agaricus</taxon>
    </lineage>
</organism>
<evidence type="ECO:0000256" key="1">
    <source>
        <dbReference type="SAM" id="MobiDB-lite"/>
    </source>
</evidence>
<evidence type="ECO:0000313" key="5">
    <source>
        <dbReference type="Proteomes" id="UP000629468"/>
    </source>
</evidence>
<protein>
    <submittedName>
        <fullName evidence="4">Uncharacterized protein</fullName>
    </submittedName>
</protein>
<feature type="compositionally biased region" description="Basic and acidic residues" evidence="1">
    <location>
        <begin position="219"/>
        <end position="229"/>
    </location>
</feature>
<feature type="chain" id="PRO_5034980499" evidence="3">
    <location>
        <begin position="32"/>
        <end position="499"/>
    </location>
</feature>
<keyword evidence="3" id="KW-0732">Signal</keyword>
<keyword evidence="2" id="KW-0812">Transmembrane</keyword>
<sequence>MFYNFLGRMFASIVALLHMVFPSHVVQRVQAIVSTFSRSTAISVRRKSIQSIELEWIWAICVSLLGQNPVTPPDVRFKLFPLTPTWLFSPLTNVSPLWYSLAILKATWLLATISYASARGVGRASAEIVGHVSRQLIMHIWSLGLIQVQMLRLDVLNRLGAANFALNNRVTSQPFFGLRIGQISFFDLCVPQYLKVWTLALIYRLLDPDRRGFPCNDSPTERRERDAAHETFSSEGPMNFADSLQKQKVDRQRSHKENLLIAVVLSPSCGGSTTHSRRKTHTAPCPSVSETAIPGFVVCIVNYSYSTAKQSEACSDQLFCDHSFESARWSLAVIIDDSTSFNCLDTDFHETMTSLHLYRLKASNEDEQGTLPITAAIPLRIQGTPPSIPRLQIASASTVACFSAMNFLGIVHLDINFGSTSNANNHEVVNLSRDSVPRTHHQELATKSRINGAYLSLPCTTKDRFGIPLQVLYSPILVNFFLFNILIYKFSSYLSLERR</sequence>
<proteinExistence type="predicted"/>
<reference evidence="4 5" key="1">
    <citation type="journal article" name="Sci. Rep.">
        <title>Telomere-to-telomere assembled and centromere annotated genomes of the two main subspecies of the button mushroom Agaricus bisporus reveal especially polymorphic chromosome ends.</title>
        <authorList>
            <person name="Sonnenberg A.S.M."/>
            <person name="Sedaghat-Telgerd N."/>
            <person name="Lavrijssen B."/>
            <person name="Ohm R.A."/>
            <person name="Hendrickx P.M."/>
            <person name="Scholtmeijer K."/>
            <person name="Baars J.J.P."/>
            <person name="van Peer A."/>
        </authorList>
    </citation>
    <scope>NUCLEOTIDE SEQUENCE [LARGE SCALE GENOMIC DNA]</scope>
    <source>
        <strain evidence="4 5">H119_p4</strain>
    </source>
</reference>
<dbReference type="EMBL" id="JABXXO010000009">
    <property type="protein sequence ID" value="KAF7770592.1"/>
    <property type="molecule type" value="Genomic_DNA"/>
</dbReference>
<dbReference type="Proteomes" id="UP000629468">
    <property type="component" value="Unassembled WGS sequence"/>
</dbReference>
<keyword evidence="2" id="KW-1133">Transmembrane helix</keyword>
<evidence type="ECO:0000256" key="2">
    <source>
        <dbReference type="SAM" id="Phobius"/>
    </source>
</evidence>
<gene>
    <name evidence="4" type="ORF">Agabi119p4_6566</name>
</gene>
<evidence type="ECO:0000313" key="4">
    <source>
        <dbReference type="EMBL" id="KAF7770592.1"/>
    </source>
</evidence>
<feature type="signal peptide" evidence="3">
    <location>
        <begin position="1"/>
        <end position="31"/>
    </location>
</feature>
<name>A0A8H7C8N5_AGABI</name>
<keyword evidence="2" id="KW-0472">Membrane</keyword>
<feature type="transmembrane region" description="Helical" evidence="2">
    <location>
        <begin position="471"/>
        <end position="490"/>
    </location>
</feature>